<dbReference type="Proteomes" id="UP000184330">
    <property type="component" value="Unassembled WGS sequence"/>
</dbReference>
<dbReference type="InterPro" id="IPR011707">
    <property type="entry name" value="Cu-oxidase-like_N"/>
</dbReference>
<dbReference type="EMBL" id="FJOG01000020">
    <property type="protein sequence ID" value="CZR62342.1"/>
    <property type="molecule type" value="Genomic_DNA"/>
</dbReference>
<proteinExistence type="inferred from homology"/>
<dbReference type="InterPro" id="IPR045087">
    <property type="entry name" value="Cu-oxidase_fam"/>
</dbReference>
<keyword evidence="2" id="KW-0186">Copper</keyword>
<dbReference type="OrthoDB" id="2121828at2759"/>
<dbReference type="Pfam" id="PF00394">
    <property type="entry name" value="Cu-oxidase"/>
    <property type="match status" value="2"/>
</dbReference>
<dbReference type="AlphaFoldDB" id="A0A1L7XBE7"/>
<dbReference type="SUPFAM" id="SSF49503">
    <property type="entry name" value="Cupredoxins"/>
    <property type="match status" value="2"/>
</dbReference>
<evidence type="ECO:0000256" key="1">
    <source>
        <dbReference type="ARBA" id="ARBA00010609"/>
    </source>
</evidence>
<feature type="domain" description="Plastocyanin-like" evidence="4">
    <location>
        <begin position="121"/>
        <end position="188"/>
    </location>
</feature>
<feature type="compositionally biased region" description="Low complexity" evidence="3">
    <location>
        <begin position="328"/>
        <end position="352"/>
    </location>
</feature>
<dbReference type="InterPro" id="IPR001117">
    <property type="entry name" value="Cu-oxidase_2nd"/>
</dbReference>
<evidence type="ECO:0000259" key="4">
    <source>
        <dbReference type="Pfam" id="PF00394"/>
    </source>
</evidence>
<evidence type="ECO:0000256" key="2">
    <source>
        <dbReference type="ARBA" id="ARBA00023008"/>
    </source>
</evidence>
<dbReference type="PANTHER" id="PTHR11709">
    <property type="entry name" value="MULTI-COPPER OXIDASE"/>
    <property type="match status" value="1"/>
</dbReference>
<dbReference type="Pfam" id="PF07732">
    <property type="entry name" value="Cu-oxidase_3"/>
    <property type="match status" value="1"/>
</dbReference>
<dbReference type="GO" id="GO:0016491">
    <property type="term" value="F:oxidoreductase activity"/>
    <property type="evidence" value="ECO:0007669"/>
    <property type="project" value="TreeGrafter"/>
</dbReference>
<name>A0A1L7XBE7_9HELO</name>
<reference evidence="6 7" key="1">
    <citation type="submission" date="2016-03" db="EMBL/GenBank/DDBJ databases">
        <authorList>
            <person name="Ploux O."/>
        </authorList>
    </citation>
    <scope>NUCLEOTIDE SEQUENCE [LARGE SCALE GENOMIC DNA]</scope>
    <source>
        <strain evidence="6 7">UAMH 11012</strain>
    </source>
</reference>
<evidence type="ECO:0000313" key="6">
    <source>
        <dbReference type="EMBL" id="CZR62342.1"/>
    </source>
</evidence>
<dbReference type="STRING" id="576137.A0A1L7XBE7"/>
<dbReference type="InterPro" id="IPR008972">
    <property type="entry name" value="Cupredoxin"/>
</dbReference>
<evidence type="ECO:0008006" key="8">
    <source>
        <dbReference type="Google" id="ProtNLM"/>
    </source>
</evidence>
<feature type="domain" description="Plastocyanin-like" evidence="4">
    <location>
        <begin position="63"/>
        <end position="110"/>
    </location>
</feature>
<gene>
    <name evidence="6" type="ORF">PAC_12239</name>
</gene>
<feature type="region of interest" description="Disordered" evidence="3">
    <location>
        <begin position="300"/>
        <end position="355"/>
    </location>
</feature>
<sequence length="431" mass="46617">MAQNNQYHMASRHSQASNARIHLTNTGTHWYHAHIGGSYMDGFRGPLIVHDTAAPCHGKYDQEVIMTISDWYYTEAPYLVNLYQAQPKDKAKGIEPIPDSTLINGSQNANGFASNLITLDEGHNMTIVEMDQVATVPTVTSAIKITTAQRYVAIVTALPIATRNYGILSPKDPGMFTGDATAYMVYSSSLPLPAQPQVPNLNAINEFNMLPFDQQAILGLVTQEVITNFNSQFIEGLSLRDLTPPSATDPTIYGVNSNTVVFNSTNGIAEIVVNYLDAGAHLFCKNSSFLKFLASTSTATSPKSWPKDLQEHPPPNTHSTGSTPQSPPDATSAWPTPTPTPSSASRPATQASDPLQLQQQNLVIPQNMYDTCAAQGIPIAGNAGGYAVNWYDLKNAPVHLLKNPWSALVTPPKGHKARSLVGRFAGNFNKA</sequence>
<feature type="domain" description="Plastocyanin-like" evidence="5">
    <location>
        <begin position="19"/>
        <end position="52"/>
    </location>
</feature>
<dbReference type="PANTHER" id="PTHR11709:SF511">
    <property type="entry name" value="LACCASE"/>
    <property type="match status" value="1"/>
</dbReference>
<accession>A0A1L7XBE7</accession>
<evidence type="ECO:0000313" key="7">
    <source>
        <dbReference type="Proteomes" id="UP000184330"/>
    </source>
</evidence>
<dbReference type="GO" id="GO:0005507">
    <property type="term" value="F:copper ion binding"/>
    <property type="evidence" value="ECO:0007669"/>
    <property type="project" value="InterPro"/>
</dbReference>
<protein>
    <recommendedName>
        <fullName evidence="8">Plastocyanin-like domain-containing protein</fullName>
    </recommendedName>
</protein>
<evidence type="ECO:0000259" key="5">
    <source>
        <dbReference type="Pfam" id="PF07732"/>
    </source>
</evidence>
<evidence type="ECO:0000256" key="3">
    <source>
        <dbReference type="SAM" id="MobiDB-lite"/>
    </source>
</evidence>
<keyword evidence="7" id="KW-1185">Reference proteome</keyword>
<dbReference type="Gene3D" id="2.60.40.420">
    <property type="entry name" value="Cupredoxins - blue copper proteins"/>
    <property type="match status" value="3"/>
</dbReference>
<organism evidence="6 7">
    <name type="scientific">Phialocephala subalpina</name>
    <dbReference type="NCBI Taxonomy" id="576137"/>
    <lineage>
        <taxon>Eukaryota</taxon>
        <taxon>Fungi</taxon>
        <taxon>Dikarya</taxon>
        <taxon>Ascomycota</taxon>
        <taxon>Pezizomycotina</taxon>
        <taxon>Leotiomycetes</taxon>
        <taxon>Helotiales</taxon>
        <taxon>Mollisiaceae</taxon>
        <taxon>Phialocephala</taxon>
        <taxon>Phialocephala fortinii species complex</taxon>
    </lineage>
</organism>
<comment type="similarity">
    <text evidence="1">Belongs to the multicopper oxidase family.</text>
</comment>